<dbReference type="AlphaFoldDB" id="A0AAV9ZHJ4"/>
<reference evidence="1 2" key="1">
    <citation type="journal article" date="2024" name="J Genomics">
        <title>Draft genome sequencing and assembly of Favolaschia claudopus CIRM-BRFM 2984 isolated from oak limbs.</title>
        <authorList>
            <person name="Navarro D."/>
            <person name="Drula E."/>
            <person name="Chaduli D."/>
            <person name="Cazenave R."/>
            <person name="Ahrendt S."/>
            <person name="Wang J."/>
            <person name="Lipzen A."/>
            <person name="Daum C."/>
            <person name="Barry K."/>
            <person name="Grigoriev I.V."/>
            <person name="Favel A."/>
            <person name="Rosso M.N."/>
            <person name="Martin F."/>
        </authorList>
    </citation>
    <scope>NUCLEOTIDE SEQUENCE [LARGE SCALE GENOMIC DNA]</scope>
    <source>
        <strain evidence="1 2">CIRM-BRFM 2984</strain>
    </source>
</reference>
<accession>A0AAV9ZHJ4</accession>
<proteinExistence type="predicted"/>
<dbReference type="EMBL" id="JAWWNJ010000149">
    <property type="protein sequence ID" value="KAK6981572.1"/>
    <property type="molecule type" value="Genomic_DNA"/>
</dbReference>
<evidence type="ECO:0000313" key="2">
    <source>
        <dbReference type="Proteomes" id="UP001362999"/>
    </source>
</evidence>
<name>A0AAV9ZHJ4_9AGAR</name>
<keyword evidence="2" id="KW-1185">Reference proteome</keyword>
<comment type="caution">
    <text evidence="1">The sequence shown here is derived from an EMBL/GenBank/DDBJ whole genome shotgun (WGS) entry which is preliminary data.</text>
</comment>
<sequence>MLIYFLRQFRSRWLTFNVSGITPTDFGEFADWETPLLTEVGVIFTKCSASRTAAGVLASQLFRPTQHCQRISITGDNLKYLFPAGPFSWDHLTHLTLTEGIERSPDGISLGQLSAHTVYRLLKYCQNIFSLTIGSPQCFAMGFIPHERVLASSLRHLTFHCEAASSQPIADLIRHLRMPQLSLFHAPLLNMPLYKAASIGDLAAHSPFLSDLDLGVAAEVFPSLLFEVHRLFPVLSRLALRFPQNSHLDENQITACRTAFEKLTPVAARRNPTPELQVLQIFGGLEVAQKTWLSFLEGHVEFETNLRYFRLSVLGDPPQVIPDVTFFRACGVEAEIDYIRPPPKPSAWEGIDYSR</sequence>
<dbReference type="Proteomes" id="UP001362999">
    <property type="component" value="Unassembled WGS sequence"/>
</dbReference>
<organism evidence="1 2">
    <name type="scientific">Favolaschia claudopus</name>
    <dbReference type="NCBI Taxonomy" id="2862362"/>
    <lineage>
        <taxon>Eukaryota</taxon>
        <taxon>Fungi</taxon>
        <taxon>Dikarya</taxon>
        <taxon>Basidiomycota</taxon>
        <taxon>Agaricomycotina</taxon>
        <taxon>Agaricomycetes</taxon>
        <taxon>Agaricomycetidae</taxon>
        <taxon>Agaricales</taxon>
        <taxon>Marasmiineae</taxon>
        <taxon>Mycenaceae</taxon>
        <taxon>Favolaschia</taxon>
    </lineage>
</organism>
<gene>
    <name evidence="1" type="ORF">R3P38DRAFT_2808046</name>
</gene>
<evidence type="ECO:0000313" key="1">
    <source>
        <dbReference type="EMBL" id="KAK6981572.1"/>
    </source>
</evidence>
<protein>
    <submittedName>
        <fullName evidence="1">Uncharacterized protein</fullName>
    </submittedName>
</protein>